<dbReference type="GO" id="GO:0003723">
    <property type="term" value="F:RNA binding"/>
    <property type="evidence" value="ECO:0007669"/>
    <property type="project" value="UniProtKB-KW"/>
</dbReference>
<dbReference type="Proteomes" id="UP000485621">
    <property type="component" value="Unassembled WGS sequence"/>
</dbReference>
<evidence type="ECO:0000256" key="1">
    <source>
        <dbReference type="PROSITE-ProRule" id="PRU00182"/>
    </source>
</evidence>
<organism evidence="2">
    <name type="scientific">candidate division CPR1 bacterium ADurb.Bin160</name>
    <dbReference type="NCBI Taxonomy" id="1852826"/>
    <lineage>
        <taxon>Bacteria</taxon>
        <taxon>candidate division CPR1</taxon>
    </lineage>
</organism>
<protein>
    <submittedName>
        <fullName evidence="2">23S rRNA pseudouridylate synthase C</fullName>
    </submittedName>
</protein>
<proteinExistence type="predicted"/>
<keyword evidence="1" id="KW-0694">RNA-binding</keyword>
<dbReference type="PROSITE" id="PS50889">
    <property type="entry name" value="S4"/>
    <property type="match status" value="1"/>
</dbReference>
<accession>A0A1V5ZNE2</accession>
<name>A0A1V5ZNE2_9BACT</name>
<sequence length="68" mass="8145">MVNNKRVKEDYKLLLGDEIKFNNIDKGEKTPKKMIYSKEKKIKELSLDEIKQLIIYEDQNRVVFDKPT</sequence>
<evidence type="ECO:0000313" key="2">
    <source>
        <dbReference type="EMBL" id="OQB41424.1"/>
    </source>
</evidence>
<gene>
    <name evidence="2" type="ORF">BWY04_00845</name>
</gene>
<comment type="caution">
    <text evidence="2">The sequence shown here is derived from an EMBL/GenBank/DDBJ whole genome shotgun (WGS) entry which is preliminary data.</text>
</comment>
<dbReference type="EMBL" id="MWDB01000017">
    <property type="protein sequence ID" value="OQB41424.1"/>
    <property type="molecule type" value="Genomic_DNA"/>
</dbReference>
<reference evidence="2" key="1">
    <citation type="submission" date="2017-02" db="EMBL/GenBank/DDBJ databases">
        <title>Delving into the versatile metabolic prowess of the omnipresent phylum Bacteroidetes.</title>
        <authorList>
            <person name="Nobu M.K."/>
            <person name="Mei R."/>
            <person name="Narihiro T."/>
            <person name="Kuroda K."/>
            <person name="Liu W.-T."/>
        </authorList>
    </citation>
    <scope>NUCLEOTIDE SEQUENCE</scope>
    <source>
        <strain evidence="2">ADurb.Bin160</strain>
    </source>
</reference>
<dbReference type="AlphaFoldDB" id="A0A1V5ZNE2"/>